<keyword evidence="14" id="KW-0333">Golgi apparatus</keyword>
<keyword evidence="25" id="KW-1185">Reference proteome</keyword>
<dbReference type="InterPro" id="IPR039866">
    <property type="entry name" value="CPQ"/>
</dbReference>
<keyword evidence="10 22" id="KW-0732">Signal</keyword>
<keyword evidence="18" id="KW-0458">Lysosome</keyword>
<evidence type="ECO:0000256" key="1">
    <source>
        <dbReference type="ARBA" id="ARBA00004240"/>
    </source>
</evidence>
<keyword evidence="6" id="KW-0964">Secreted</keyword>
<evidence type="ECO:0000256" key="15">
    <source>
        <dbReference type="ARBA" id="ARBA00023049"/>
    </source>
</evidence>
<dbReference type="PANTHER" id="PTHR12053:SF3">
    <property type="entry name" value="CARBOXYPEPTIDASE Q"/>
    <property type="match status" value="1"/>
</dbReference>
<evidence type="ECO:0000256" key="17">
    <source>
        <dbReference type="ARBA" id="ARBA00023180"/>
    </source>
</evidence>
<keyword evidence="15" id="KW-0482">Metalloprotease</keyword>
<evidence type="ECO:0000256" key="5">
    <source>
        <dbReference type="ARBA" id="ARBA00014116"/>
    </source>
</evidence>
<evidence type="ECO:0000256" key="7">
    <source>
        <dbReference type="ARBA" id="ARBA00022645"/>
    </source>
</evidence>
<evidence type="ECO:0000256" key="4">
    <source>
        <dbReference type="ARBA" id="ARBA00004613"/>
    </source>
</evidence>
<keyword evidence="9" id="KW-0479">Metal-binding</keyword>
<evidence type="ECO:0000256" key="8">
    <source>
        <dbReference type="ARBA" id="ARBA00022670"/>
    </source>
</evidence>
<dbReference type="RefSeq" id="WP_263413904.1">
    <property type="nucleotide sequence ID" value="NZ_BAABBH010000001.1"/>
</dbReference>
<dbReference type="InterPro" id="IPR007484">
    <property type="entry name" value="Peptidase_M28"/>
</dbReference>
<evidence type="ECO:0000259" key="23">
    <source>
        <dbReference type="Pfam" id="PF04389"/>
    </source>
</evidence>
<evidence type="ECO:0000256" key="20">
    <source>
        <dbReference type="ARBA" id="ARBA00033328"/>
    </source>
</evidence>
<reference evidence="24 25" key="1">
    <citation type="submission" date="2024-12" db="EMBL/GenBank/DDBJ databases">
        <authorList>
            <person name="Lee Y."/>
        </authorList>
    </citation>
    <scope>NUCLEOTIDE SEQUENCE [LARGE SCALE GENOMIC DNA]</scope>
    <source>
        <strain evidence="24 25">03SUJ4</strain>
    </source>
</reference>
<accession>A0ABW9KFS2</accession>
<comment type="subcellular location">
    <subcellularLocation>
        <location evidence="1">Endoplasmic reticulum</location>
    </subcellularLocation>
    <subcellularLocation>
        <location evidence="3">Golgi apparatus</location>
    </subcellularLocation>
    <subcellularLocation>
        <location evidence="2">Lysosome</location>
    </subcellularLocation>
    <subcellularLocation>
        <location evidence="4">Secreted</location>
    </subcellularLocation>
</comment>
<evidence type="ECO:0000256" key="21">
    <source>
        <dbReference type="SAM" id="MobiDB-lite"/>
    </source>
</evidence>
<gene>
    <name evidence="24" type="ORF">ACK2TP_02025</name>
</gene>
<name>A0ABW9KFS2_9BACT</name>
<keyword evidence="17" id="KW-0325">Glycoprotein</keyword>
<keyword evidence="16" id="KW-0865">Zymogen</keyword>
<organism evidence="24 25">
    <name type="scientific">Terriglobus aquaticus</name>
    <dbReference type="NCBI Taxonomy" id="940139"/>
    <lineage>
        <taxon>Bacteria</taxon>
        <taxon>Pseudomonadati</taxon>
        <taxon>Acidobacteriota</taxon>
        <taxon>Terriglobia</taxon>
        <taxon>Terriglobales</taxon>
        <taxon>Acidobacteriaceae</taxon>
        <taxon>Terriglobus</taxon>
    </lineage>
</organism>
<evidence type="ECO:0000256" key="13">
    <source>
        <dbReference type="ARBA" id="ARBA00022833"/>
    </source>
</evidence>
<feature type="chain" id="PRO_5045578169" description="Carboxypeptidase Q" evidence="22">
    <location>
        <begin position="31"/>
        <end position="615"/>
    </location>
</feature>
<evidence type="ECO:0000256" key="16">
    <source>
        <dbReference type="ARBA" id="ARBA00023145"/>
    </source>
</evidence>
<dbReference type="PANTHER" id="PTHR12053">
    <property type="entry name" value="PROTEASE FAMILY M28 PLASMA GLUTAMATE CARBOXYPEPTIDASE-RELATED"/>
    <property type="match status" value="1"/>
</dbReference>
<dbReference type="EMBL" id="JBJYXY010000001">
    <property type="protein sequence ID" value="MFN2974532.1"/>
    <property type="molecule type" value="Genomic_DNA"/>
</dbReference>
<dbReference type="Proteomes" id="UP001634747">
    <property type="component" value="Unassembled WGS sequence"/>
</dbReference>
<evidence type="ECO:0000256" key="12">
    <source>
        <dbReference type="ARBA" id="ARBA00022824"/>
    </source>
</evidence>
<evidence type="ECO:0000256" key="18">
    <source>
        <dbReference type="ARBA" id="ARBA00023228"/>
    </source>
</evidence>
<keyword evidence="12" id="KW-0256">Endoplasmic reticulum</keyword>
<evidence type="ECO:0000256" key="11">
    <source>
        <dbReference type="ARBA" id="ARBA00022801"/>
    </source>
</evidence>
<dbReference type="Gene3D" id="3.40.630.10">
    <property type="entry name" value="Zn peptidases"/>
    <property type="match status" value="2"/>
</dbReference>
<evidence type="ECO:0000256" key="22">
    <source>
        <dbReference type="SAM" id="SignalP"/>
    </source>
</evidence>
<keyword evidence="13" id="KW-0862">Zinc</keyword>
<dbReference type="Pfam" id="PF04389">
    <property type="entry name" value="Peptidase_M28"/>
    <property type="match status" value="1"/>
</dbReference>
<evidence type="ECO:0000256" key="2">
    <source>
        <dbReference type="ARBA" id="ARBA00004371"/>
    </source>
</evidence>
<feature type="domain" description="Peptidase M28" evidence="23">
    <location>
        <begin position="344"/>
        <end position="561"/>
    </location>
</feature>
<protein>
    <recommendedName>
        <fullName evidence="5">Carboxypeptidase Q</fullName>
    </recommendedName>
    <alternativeName>
        <fullName evidence="20">Plasma glutamate carboxypeptidase</fullName>
    </alternativeName>
</protein>
<feature type="region of interest" description="Disordered" evidence="21">
    <location>
        <begin position="575"/>
        <end position="615"/>
    </location>
</feature>
<evidence type="ECO:0000256" key="9">
    <source>
        <dbReference type="ARBA" id="ARBA00022723"/>
    </source>
</evidence>
<comment type="subunit">
    <text evidence="19">Homodimer. The monomeric form is inactive while the homodimer is active.</text>
</comment>
<keyword evidence="8" id="KW-0645">Protease</keyword>
<sequence length="615" mass="67608">MPFHWSAVRRGVCAATLLSTVCTTVLPAVAADKEKPKTRHEAATSAEAMRGYYGPQPGTEDINLNMYARIRTEGYAHSHAMDYMTGLSDGIGPRLTGSPNMKKANEWTRDRLTDAGLVNAHLEDWGEFGMGWAQVNSWARIITPDTEPLWIQAAPWSPATKGAVTGDAVLVELTTSADLDKYKGKLAGKIVLLGAPHAIVDLTEPLFHRYTEAELKEMENYEGQQRRAAAGPPMTMQQMLAERQRLTQLRTAALKMMQAENVVAIITPSRDGGKGGGTGIIFDDNGANLSRNAQKRESAVTIPNAVATVEGYGRIYRLLKQNVPVQLEVNIETKFTGDNEHGFNTVAEIPGTDPKLKDQVVMVGGHLDSWISGTGATDNGAGSVVAMEAVRILKAIGYKPRRTIRIALWSGEEQGLFGSRGYVKQHFGEFQEPPAAPGADPIMSFLRGPQGPLKTTKEWETLDAYYNLDNGTGRIRGVYTQENYAIAPIFEQWLKPLHDLGATTVSYRNTGGTDHLSFDAVGLPGFQFIQDPMDYETRTHHSNMDTVERIHEDDLKQAATIEAIFLYNTAERDAMMPRKPFPHPEENRERDQQLKNLFPTAVPAPDAGKPGAPQQ</sequence>
<keyword evidence="7" id="KW-0121">Carboxypeptidase</keyword>
<evidence type="ECO:0000256" key="19">
    <source>
        <dbReference type="ARBA" id="ARBA00025833"/>
    </source>
</evidence>
<evidence type="ECO:0000256" key="14">
    <source>
        <dbReference type="ARBA" id="ARBA00023034"/>
    </source>
</evidence>
<feature type="signal peptide" evidence="22">
    <location>
        <begin position="1"/>
        <end position="30"/>
    </location>
</feature>
<feature type="compositionally biased region" description="Basic and acidic residues" evidence="21">
    <location>
        <begin position="575"/>
        <end position="593"/>
    </location>
</feature>
<proteinExistence type="predicted"/>
<evidence type="ECO:0000256" key="3">
    <source>
        <dbReference type="ARBA" id="ARBA00004555"/>
    </source>
</evidence>
<evidence type="ECO:0000256" key="6">
    <source>
        <dbReference type="ARBA" id="ARBA00022525"/>
    </source>
</evidence>
<comment type="caution">
    <text evidence="24">The sequence shown here is derived from an EMBL/GenBank/DDBJ whole genome shotgun (WGS) entry which is preliminary data.</text>
</comment>
<keyword evidence="11" id="KW-0378">Hydrolase</keyword>
<evidence type="ECO:0000256" key="10">
    <source>
        <dbReference type="ARBA" id="ARBA00022729"/>
    </source>
</evidence>
<evidence type="ECO:0000313" key="25">
    <source>
        <dbReference type="Proteomes" id="UP001634747"/>
    </source>
</evidence>
<dbReference type="SUPFAM" id="SSF53187">
    <property type="entry name" value="Zn-dependent exopeptidases"/>
    <property type="match status" value="1"/>
</dbReference>
<evidence type="ECO:0000313" key="24">
    <source>
        <dbReference type="EMBL" id="MFN2974532.1"/>
    </source>
</evidence>